<evidence type="ECO:0000313" key="1">
    <source>
        <dbReference type="EMBL" id="LAA99919.1"/>
    </source>
</evidence>
<sequence length="111" mass="13628">MKEQEIRHTENKDLRTWCQILQCKVLQVLDKEKLGYDFLFFLRTQHPFPYWDIFQSRMGISYCPKRGNWEKRLVQPFPSAGRFYWNSIPIMNSNDFSMLTERQLWIQNYVL</sequence>
<dbReference type="EMBL" id="IACL01012189">
    <property type="protein sequence ID" value="LAA99919.1"/>
    <property type="molecule type" value="Transcribed_RNA"/>
</dbReference>
<proteinExistence type="predicted"/>
<name>A0A2D4JTU0_9SAUR</name>
<accession>A0A2D4JTU0</accession>
<organism evidence="1">
    <name type="scientific">Micrurus paraensis</name>
    <dbReference type="NCBI Taxonomy" id="1970185"/>
    <lineage>
        <taxon>Eukaryota</taxon>
        <taxon>Metazoa</taxon>
        <taxon>Chordata</taxon>
        <taxon>Craniata</taxon>
        <taxon>Vertebrata</taxon>
        <taxon>Euteleostomi</taxon>
        <taxon>Lepidosauria</taxon>
        <taxon>Squamata</taxon>
        <taxon>Bifurcata</taxon>
        <taxon>Unidentata</taxon>
        <taxon>Episquamata</taxon>
        <taxon>Toxicofera</taxon>
        <taxon>Serpentes</taxon>
        <taxon>Colubroidea</taxon>
        <taxon>Elapidae</taxon>
        <taxon>Elapinae</taxon>
        <taxon>Micrurus</taxon>
    </lineage>
</organism>
<reference evidence="1" key="2">
    <citation type="submission" date="2017-11" db="EMBL/GenBank/DDBJ databases">
        <title>Coralsnake Venomics: Analyses of Venom Gland Transcriptomes and Proteomes of Six Brazilian Taxa.</title>
        <authorList>
            <person name="Aird S.D."/>
            <person name="Jorge da Silva N."/>
            <person name="Qiu L."/>
            <person name="Villar-Briones A."/>
            <person name="Aparecida-Saddi V."/>
            <person name="Campos-Telles M.P."/>
            <person name="Grau M."/>
            <person name="Mikheyev A.S."/>
        </authorList>
    </citation>
    <scope>NUCLEOTIDE SEQUENCE</scope>
    <source>
        <tissue evidence="1">Venom_gland</tissue>
    </source>
</reference>
<dbReference type="EMBL" id="IACL01012192">
    <property type="protein sequence ID" value="LAA99923.1"/>
    <property type="molecule type" value="Transcribed_RNA"/>
</dbReference>
<reference evidence="1" key="1">
    <citation type="submission" date="2017-07" db="EMBL/GenBank/DDBJ databases">
        <authorList>
            <person name="Mikheyev A."/>
            <person name="Grau M."/>
        </authorList>
    </citation>
    <scope>NUCLEOTIDE SEQUENCE</scope>
    <source>
        <tissue evidence="1">Venom_gland</tissue>
    </source>
</reference>
<protein>
    <submittedName>
        <fullName evidence="1">Uncharacterized protein</fullName>
    </submittedName>
</protein>
<dbReference type="AlphaFoldDB" id="A0A2D4JTU0"/>